<evidence type="ECO:0000256" key="1">
    <source>
        <dbReference type="SAM" id="MobiDB-lite"/>
    </source>
</evidence>
<feature type="compositionally biased region" description="Polar residues" evidence="1">
    <location>
        <begin position="163"/>
        <end position="179"/>
    </location>
</feature>
<comment type="caution">
    <text evidence="2">The sequence shown here is derived from an EMBL/GenBank/DDBJ whole genome shotgun (WGS) entry which is preliminary data.</text>
</comment>
<proteinExistence type="predicted"/>
<organism evidence="2 3">
    <name type="scientific">Podospora appendiculata</name>
    <dbReference type="NCBI Taxonomy" id="314037"/>
    <lineage>
        <taxon>Eukaryota</taxon>
        <taxon>Fungi</taxon>
        <taxon>Dikarya</taxon>
        <taxon>Ascomycota</taxon>
        <taxon>Pezizomycotina</taxon>
        <taxon>Sordariomycetes</taxon>
        <taxon>Sordariomycetidae</taxon>
        <taxon>Sordariales</taxon>
        <taxon>Podosporaceae</taxon>
        <taxon>Podospora</taxon>
    </lineage>
</organism>
<feature type="compositionally biased region" description="Basic and acidic residues" evidence="1">
    <location>
        <begin position="147"/>
        <end position="159"/>
    </location>
</feature>
<keyword evidence="3" id="KW-1185">Reference proteome</keyword>
<reference evidence="2" key="1">
    <citation type="journal article" date="2023" name="Mol. Phylogenet. Evol.">
        <title>Genome-scale phylogeny and comparative genomics of the fungal order Sordariales.</title>
        <authorList>
            <person name="Hensen N."/>
            <person name="Bonometti L."/>
            <person name="Westerberg I."/>
            <person name="Brannstrom I.O."/>
            <person name="Guillou S."/>
            <person name="Cros-Aarteil S."/>
            <person name="Calhoun S."/>
            <person name="Haridas S."/>
            <person name="Kuo A."/>
            <person name="Mondo S."/>
            <person name="Pangilinan J."/>
            <person name="Riley R."/>
            <person name="LaButti K."/>
            <person name="Andreopoulos B."/>
            <person name="Lipzen A."/>
            <person name="Chen C."/>
            <person name="Yan M."/>
            <person name="Daum C."/>
            <person name="Ng V."/>
            <person name="Clum A."/>
            <person name="Steindorff A."/>
            <person name="Ohm R.A."/>
            <person name="Martin F."/>
            <person name="Silar P."/>
            <person name="Natvig D.O."/>
            <person name="Lalanne C."/>
            <person name="Gautier V."/>
            <person name="Ament-Velasquez S.L."/>
            <person name="Kruys A."/>
            <person name="Hutchinson M.I."/>
            <person name="Powell A.J."/>
            <person name="Barry K."/>
            <person name="Miller A.N."/>
            <person name="Grigoriev I.V."/>
            <person name="Debuchy R."/>
            <person name="Gladieux P."/>
            <person name="Hiltunen Thoren M."/>
            <person name="Johannesson H."/>
        </authorList>
    </citation>
    <scope>NUCLEOTIDE SEQUENCE</scope>
    <source>
        <strain evidence="2">CBS 314.62</strain>
    </source>
</reference>
<evidence type="ECO:0000313" key="3">
    <source>
        <dbReference type="Proteomes" id="UP001270362"/>
    </source>
</evidence>
<accession>A0AAE0X9W2</accession>
<feature type="region of interest" description="Disordered" evidence="1">
    <location>
        <begin position="1"/>
        <end position="21"/>
    </location>
</feature>
<name>A0AAE0X9W2_9PEZI</name>
<evidence type="ECO:0000313" key="2">
    <source>
        <dbReference type="EMBL" id="KAK3688746.1"/>
    </source>
</evidence>
<feature type="compositionally biased region" description="Polar residues" evidence="1">
    <location>
        <begin position="99"/>
        <end position="108"/>
    </location>
</feature>
<sequence length="202" mass="22539">MSGGPNKPNCKAQATPLPEIPDYSLLLRGKKPWASPYKNVREAFKRNRGKIDDEDDEVKVKEEVPSDTPAPAKPLAQPTLRGMKAPKSSSIPKRRSSRLAASTNSTQATKEKKGDEDEEDVNIDDESKTVNKRKLRSAAKPPTKPSQPKDSEPKKDPEPRAPNFSSMLRGQKTRPSPYTNVREAFNKRRQAAENHEAKRDAE</sequence>
<feature type="compositionally biased region" description="Basic and acidic residues" evidence="1">
    <location>
        <begin position="184"/>
        <end position="202"/>
    </location>
</feature>
<protein>
    <submittedName>
        <fullName evidence="2">Uncharacterized protein</fullName>
    </submittedName>
</protein>
<gene>
    <name evidence="2" type="ORF">B0T22DRAFT_479982</name>
</gene>
<dbReference type="Proteomes" id="UP001270362">
    <property type="component" value="Unassembled WGS sequence"/>
</dbReference>
<feature type="region of interest" description="Disordered" evidence="1">
    <location>
        <begin position="45"/>
        <end position="202"/>
    </location>
</feature>
<dbReference type="AlphaFoldDB" id="A0AAE0X9W2"/>
<dbReference type="EMBL" id="JAULSO010000002">
    <property type="protein sequence ID" value="KAK3688746.1"/>
    <property type="molecule type" value="Genomic_DNA"/>
</dbReference>
<reference evidence="2" key="2">
    <citation type="submission" date="2023-06" db="EMBL/GenBank/DDBJ databases">
        <authorList>
            <consortium name="Lawrence Berkeley National Laboratory"/>
            <person name="Haridas S."/>
            <person name="Hensen N."/>
            <person name="Bonometti L."/>
            <person name="Westerberg I."/>
            <person name="Brannstrom I.O."/>
            <person name="Guillou S."/>
            <person name="Cros-Aarteil S."/>
            <person name="Calhoun S."/>
            <person name="Kuo A."/>
            <person name="Mondo S."/>
            <person name="Pangilinan J."/>
            <person name="Riley R."/>
            <person name="Labutti K."/>
            <person name="Andreopoulos B."/>
            <person name="Lipzen A."/>
            <person name="Chen C."/>
            <person name="Yanf M."/>
            <person name="Daum C."/>
            <person name="Ng V."/>
            <person name="Clum A."/>
            <person name="Steindorff A."/>
            <person name="Ohm R."/>
            <person name="Martin F."/>
            <person name="Silar P."/>
            <person name="Natvig D."/>
            <person name="Lalanne C."/>
            <person name="Gautier V."/>
            <person name="Ament-Velasquez S.L."/>
            <person name="Kruys A."/>
            <person name="Hutchinson M.I."/>
            <person name="Powell A.J."/>
            <person name="Barry K."/>
            <person name="Miller A.N."/>
            <person name="Grigoriev I.V."/>
            <person name="Debuchy R."/>
            <person name="Gladieux P."/>
            <person name="Thoren M.H."/>
            <person name="Johannesson H."/>
        </authorList>
    </citation>
    <scope>NUCLEOTIDE SEQUENCE</scope>
    <source>
        <strain evidence="2">CBS 314.62</strain>
    </source>
</reference>